<accession>A0AAV7KP79</accession>
<dbReference type="EMBL" id="JANPWB010000016">
    <property type="protein sequence ID" value="KAJ1080124.1"/>
    <property type="molecule type" value="Genomic_DNA"/>
</dbReference>
<evidence type="ECO:0000313" key="2">
    <source>
        <dbReference type="EMBL" id="KAJ1080124.1"/>
    </source>
</evidence>
<feature type="chain" id="PRO_5043630738" evidence="1">
    <location>
        <begin position="21"/>
        <end position="167"/>
    </location>
</feature>
<evidence type="ECO:0000256" key="1">
    <source>
        <dbReference type="SAM" id="SignalP"/>
    </source>
</evidence>
<protein>
    <submittedName>
        <fullName evidence="2">Uncharacterized protein</fullName>
    </submittedName>
</protein>
<gene>
    <name evidence="2" type="ORF">NDU88_000345</name>
</gene>
<dbReference type="Proteomes" id="UP001066276">
    <property type="component" value="Chromosome 12"/>
</dbReference>
<evidence type="ECO:0000313" key="3">
    <source>
        <dbReference type="Proteomes" id="UP001066276"/>
    </source>
</evidence>
<reference evidence="2" key="1">
    <citation type="journal article" date="2022" name="bioRxiv">
        <title>Sequencing and chromosome-scale assembly of the giantPleurodeles waltlgenome.</title>
        <authorList>
            <person name="Brown T."/>
            <person name="Elewa A."/>
            <person name="Iarovenko S."/>
            <person name="Subramanian E."/>
            <person name="Araus A.J."/>
            <person name="Petzold A."/>
            <person name="Susuki M."/>
            <person name="Suzuki K.-i.T."/>
            <person name="Hayashi T."/>
            <person name="Toyoda A."/>
            <person name="Oliveira C."/>
            <person name="Osipova E."/>
            <person name="Leigh N.D."/>
            <person name="Simon A."/>
            <person name="Yun M.H."/>
        </authorList>
    </citation>
    <scope>NUCLEOTIDE SEQUENCE</scope>
    <source>
        <strain evidence="2">20211129_DDA</strain>
        <tissue evidence="2">Liver</tissue>
    </source>
</reference>
<name>A0AAV7KP79_PLEWA</name>
<sequence>MRLSVGLLLVLCAFLSPSVGDKEGCDPFLVRPQQKGPAGQLIPASPCAVFSLQPGAKCSSADLPAGRTVVVLQSAHRRNSTFTFVQVMPGCQLTYFRPRSEKQYLLPGVHDLEDAPPSQRSEFTLTAYYCTCSRSPERVRRRAGGRGRSRLFTTLRQRQMKGKKSLQ</sequence>
<keyword evidence="3" id="KW-1185">Reference proteome</keyword>
<feature type="signal peptide" evidence="1">
    <location>
        <begin position="1"/>
        <end position="20"/>
    </location>
</feature>
<proteinExistence type="predicted"/>
<organism evidence="2 3">
    <name type="scientific">Pleurodeles waltl</name>
    <name type="common">Iberian ribbed newt</name>
    <dbReference type="NCBI Taxonomy" id="8319"/>
    <lineage>
        <taxon>Eukaryota</taxon>
        <taxon>Metazoa</taxon>
        <taxon>Chordata</taxon>
        <taxon>Craniata</taxon>
        <taxon>Vertebrata</taxon>
        <taxon>Euteleostomi</taxon>
        <taxon>Amphibia</taxon>
        <taxon>Batrachia</taxon>
        <taxon>Caudata</taxon>
        <taxon>Salamandroidea</taxon>
        <taxon>Salamandridae</taxon>
        <taxon>Pleurodelinae</taxon>
        <taxon>Pleurodeles</taxon>
    </lineage>
</organism>
<dbReference type="AlphaFoldDB" id="A0AAV7KP79"/>
<comment type="caution">
    <text evidence="2">The sequence shown here is derived from an EMBL/GenBank/DDBJ whole genome shotgun (WGS) entry which is preliminary data.</text>
</comment>
<keyword evidence="1" id="KW-0732">Signal</keyword>